<organism evidence="3 4">
    <name type="scientific">Tritrichomonas musculus</name>
    <dbReference type="NCBI Taxonomy" id="1915356"/>
    <lineage>
        <taxon>Eukaryota</taxon>
        <taxon>Metamonada</taxon>
        <taxon>Parabasalia</taxon>
        <taxon>Tritrichomonadida</taxon>
        <taxon>Tritrichomonadidae</taxon>
        <taxon>Tritrichomonas</taxon>
    </lineage>
</organism>
<gene>
    <name evidence="3" type="ORF">M9Y10_004824</name>
</gene>
<dbReference type="EMBL" id="JAPFFF010000011">
    <property type="protein sequence ID" value="KAK8878061.1"/>
    <property type="molecule type" value="Genomic_DNA"/>
</dbReference>
<proteinExistence type="inferred from homology"/>
<comment type="similarity">
    <text evidence="1">Belongs to the HEM-1/HEM-2 family.</text>
</comment>
<comment type="caution">
    <text evidence="3">The sequence shown here is derived from an EMBL/GenBank/DDBJ whole genome shotgun (WGS) entry which is preliminary data.</text>
</comment>
<sequence>MNSQFDLTEVLYSHIDLVLTKLDQINSILFHGSPLDSAFSLKSSSDVADFIRDVEKAKLPKMGNSVKKFISEHSSRIINVAEAACYCLHWCDSAIKALGILCNNSLDLDIRWNYMFSIRFCQIFVALCKVLLFFSYFTNIRNCITLSLHIDGGDNNPNLKIPGKLSDFSKKAASYTNQPFSIFQNEDSRLPPIGDILSLQLGQLISQIGPFLIQVIGEWPLLDWQDFVIFNRIPKQQSDSTLPNMEHIVLANLQILVETSYFFSFCFPLFISEHPQFLALMNELTSETELVLVSKATSIPISHIIATYNCFLDSSKSKNPKIKQPPIDEKVVASKMNIKFTMSHKQRLNHLVVILKDIMNLCECEAAYLPMLTYDVISLCGFAYYELSIMLLKNENSFKPQVSEDTEKSDESTEILQIIDILVRIAKIYCKYERHIMRFFVYNIATVDLVYFTKLFRQYCGDSFDWQTRLTSYIGDLCYQIQENVKLDEFDNGIRYDFIPFIYTHGRILHYYNYLKIDNHIAYLQTIFEHLETIRIHMLFAQSPIQAFLTYCPIHTLWRSYLKFADFLKNAPGGIHLISSIINLFSFFNHDSISMSILTFNVDNITKMFTKSRADVLNYIYTLLNTHLDEKSLMMKVIKQNRFDMLFDPSHFIRNQADINLTDIMEDTQVANTIWQMKELLLRLPDSITFNQTEYPICSFIAQGITNNLGNMIFKKIVPDAFLLDSKFSIAAQIVWPLYTMLNASFSYKLYQSKYEHGNGFKTTSLSDMIFKFRIDDMQFPSFSKIKSTPSKASMDDDPSNLAAMIQSPKIINTFIESLKVFLAREYFDILYLPYRKKFVSMGNGQYLSLASFESLFLSLGLVSAFHIDHLLIQNAAHTMADIFFIFIRNQSEINKLLDDFRKGGITWMSQHDNQAFQKAGQMMIKLGVILKIRELVREAMKNTMDKTIIGFSDLVSASAKKQVSDHISDNKDFIVEITTAIPDFHFIESFLSNANIEQCSDPILLFFFFAILLSNSQWKKVEFESANETITHNLHLFPVAVDAFLNLFNVFCQSSDSQIIGDGMGFFFSLMFQFINKMKASTSVDIKTSFSFIILIDLFPKIIKVIEYGRVSQSFPSSIISTAYKELENPEGHPVSNKPASSPKSLKKKK</sequence>
<evidence type="ECO:0000256" key="1">
    <source>
        <dbReference type="ARBA" id="ARBA00037947"/>
    </source>
</evidence>
<protein>
    <submittedName>
        <fullName evidence="3">Uncharacterized protein</fullName>
    </submittedName>
</protein>
<name>A0ABR2JK13_9EUKA</name>
<dbReference type="Proteomes" id="UP001470230">
    <property type="component" value="Unassembled WGS sequence"/>
</dbReference>
<keyword evidence="4" id="KW-1185">Reference proteome</keyword>
<dbReference type="InterPro" id="IPR019137">
    <property type="entry name" value="Nck-associated_protein-1"/>
</dbReference>
<reference evidence="3 4" key="1">
    <citation type="submission" date="2024-04" db="EMBL/GenBank/DDBJ databases">
        <title>Tritrichomonas musculus Genome.</title>
        <authorList>
            <person name="Alves-Ferreira E."/>
            <person name="Grigg M."/>
            <person name="Lorenzi H."/>
            <person name="Galac M."/>
        </authorList>
    </citation>
    <scope>NUCLEOTIDE SEQUENCE [LARGE SCALE GENOMIC DNA]</scope>
    <source>
        <strain evidence="3 4">EAF2021</strain>
    </source>
</reference>
<accession>A0ABR2JK13</accession>
<evidence type="ECO:0000313" key="3">
    <source>
        <dbReference type="EMBL" id="KAK8878061.1"/>
    </source>
</evidence>
<dbReference type="PANTHER" id="PTHR12093:SF10">
    <property type="entry name" value="MEMBRANE-ASSOCIATED PROTEIN HEM"/>
    <property type="match status" value="1"/>
</dbReference>
<evidence type="ECO:0000313" key="4">
    <source>
        <dbReference type="Proteomes" id="UP001470230"/>
    </source>
</evidence>
<dbReference type="PANTHER" id="PTHR12093">
    <property type="entry name" value="NCK-ASSOCIATED PROTEIN 1"/>
    <property type="match status" value="1"/>
</dbReference>
<feature type="region of interest" description="Disordered" evidence="2">
    <location>
        <begin position="1129"/>
        <end position="1151"/>
    </location>
</feature>
<evidence type="ECO:0000256" key="2">
    <source>
        <dbReference type="SAM" id="MobiDB-lite"/>
    </source>
</evidence>